<name>A0ABQ5HFS1_9ASTR</name>
<keyword evidence="1" id="KW-0812">Transmembrane</keyword>
<dbReference type="EMBL" id="BQNB010019504">
    <property type="protein sequence ID" value="GJT86003.1"/>
    <property type="molecule type" value="Genomic_DNA"/>
</dbReference>
<keyword evidence="3" id="KW-1185">Reference proteome</keyword>
<reference evidence="2" key="1">
    <citation type="journal article" date="2022" name="Int. J. Mol. Sci.">
        <title>Draft Genome of Tanacetum Coccineum: Genomic Comparison of Closely Related Tanacetum-Family Plants.</title>
        <authorList>
            <person name="Yamashiro T."/>
            <person name="Shiraishi A."/>
            <person name="Nakayama K."/>
            <person name="Satake H."/>
        </authorList>
    </citation>
    <scope>NUCLEOTIDE SEQUENCE</scope>
</reference>
<accession>A0ABQ5HFS1</accession>
<evidence type="ECO:0000313" key="2">
    <source>
        <dbReference type="EMBL" id="GJT86003.1"/>
    </source>
</evidence>
<comment type="caution">
    <text evidence="2">The sequence shown here is derived from an EMBL/GenBank/DDBJ whole genome shotgun (WGS) entry which is preliminary data.</text>
</comment>
<feature type="transmembrane region" description="Helical" evidence="1">
    <location>
        <begin position="20"/>
        <end position="42"/>
    </location>
</feature>
<keyword evidence="1" id="KW-1133">Transmembrane helix</keyword>
<gene>
    <name evidence="2" type="ORF">Tco_1067720</name>
</gene>
<sequence length="107" mass="11741">MLPPMKSEWLCGNVENVNLLVQTAIPLNFLGVIGALSVRTFVQRSVVSLKRLASREAGIHFIALIPKVLDAKFVTDFRPISLIGNVYKVVTKILASRLALVILDPVC</sequence>
<reference evidence="2" key="2">
    <citation type="submission" date="2022-01" db="EMBL/GenBank/DDBJ databases">
        <authorList>
            <person name="Yamashiro T."/>
            <person name="Shiraishi A."/>
            <person name="Satake H."/>
            <person name="Nakayama K."/>
        </authorList>
    </citation>
    <scope>NUCLEOTIDE SEQUENCE</scope>
</reference>
<proteinExistence type="predicted"/>
<keyword evidence="1" id="KW-0472">Membrane</keyword>
<organism evidence="2 3">
    <name type="scientific">Tanacetum coccineum</name>
    <dbReference type="NCBI Taxonomy" id="301880"/>
    <lineage>
        <taxon>Eukaryota</taxon>
        <taxon>Viridiplantae</taxon>
        <taxon>Streptophyta</taxon>
        <taxon>Embryophyta</taxon>
        <taxon>Tracheophyta</taxon>
        <taxon>Spermatophyta</taxon>
        <taxon>Magnoliopsida</taxon>
        <taxon>eudicotyledons</taxon>
        <taxon>Gunneridae</taxon>
        <taxon>Pentapetalae</taxon>
        <taxon>asterids</taxon>
        <taxon>campanulids</taxon>
        <taxon>Asterales</taxon>
        <taxon>Asteraceae</taxon>
        <taxon>Asteroideae</taxon>
        <taxon>Anthemideae</taxon>
        <taxon>Anthemidinae</taxon>
        <taxon>Tanacetum</taxon>
    </lineage>
</organism>
<evidence type="ECO:0000256" key="1">
    <source>
        <dbReference type="SAM" id="Phobius"/>
    </source>
</evidence>
<evidence type="ECO:0000313" key="3">
    <source>
        <dbReference type="Proteomes" id="UP001151760"/>
    </source>
</evidence>
<protein>
    <submittedName>
        <fullName evidence="2">Uncharacterized protein</fullName>
    </submittedName>
</protein>
<dbReference type="Proteomes" id="UP001151760">
    <property type="component" value="Unassembled WGS sequence"/>
</dbReference>